<reference evidence="4 5" key="1">
    <citation type="journal article" date="2013" name="Proc. Natl. Acad. Sci. U.S.A.">
        <title>The king cobra genome reveals dynamic gene evolution and adaptation in the snake venom system.</title>
        <authorList>
            <person name="Vonk F.J."/>
            <person name="Casewell N.R."/>
            <person name="Henkel C.V."/>
            <person name="Heimberg A.M."/>
            <person name="Jansen H.J."/>
            <person name="McCleary R.J."/>
            <person name="Kerkkamp H.M."/>
            <person name="Vos R.A."/>
            <person name="Guerreiro I."/>
            <person name="Calvete J.J."/>
            <person name="Wuster W."/>
            <person name="Woods A.E."/>
            <person name="Logan J.M."/>
            <person name="Harrison R.A."/>
            <person name="Castoe T.A."/>
            <person name="de Koning A.P."/>
            <person name="Pollock D.D."/>
            <person name="Yandell M."/>
            <person name="Calderon D."/>
            <person name="Renjifo C."/>
            <person name="Currier R.B."/>
            <person name="Salgado D."/>
            <person name="Pla D."/>
            <person name="Sanz L."/>
            <person name="Hyder A.S."/>
            <person name="Ribeiro J.M."/>
            <person name="Arntzen J.W."/>
            <person name="van den Thillart G.E."/>
            <person name="Boetzer M."/>
            <person name="Pirovano W."/>
            <person name="Dirks R.P."/>
            <person name="Spaink H.P."/>
            <person name="Duboule D."/>
            <person name="McGlinn E."/>
            <person name="Kini R.M."/>
            <person name="Richardson M.K."/>
        </authorList>
    </citation>
    <scope>NUCLEOTIDE SEQUENCE</scope>
    <source>
        <tissue evidence="4">Blood</tissue>
    </source>
</reference>
<feature type="compositionally biased region" description="Polar residues" evidence="3">
    <location>
        <begin position="159"/>
        <end position="170"/>
    </location>
</feature>
<dbReference type="PANTHER" id="PTHR23035">
    <property type="entry name" value="CILIA- AND FLAGELLA-ASSOCIATED PROTEIN 97-RELATED"/>
    <property type="match status" value="1"/>
</dbReference>
<evidence type="ECO:0000313" key="5">
    <source>
        <dbReference type="Proteomes" id="UP000018936"/>
    </source>
</evidence>
<evidence type="ECO:0000256" key="1">
    <source>
        <dbReference type="ARBA" id="ARBA00008315"/>
    </source>
</evidence>
<dbReference type="AlphaFoldDB" id="V8P384"/>
<gene>
    <name evidence="4" type="ORF">L345_05203</name>
</gene>
<feature type="compositionally biased region" description="Low complexity" evidence="3">
    <location>
        <begin position="171"/>
        <end position="201"/>
    </location>
</feature>
<feature type="region of interest" description="Disordered" evidence="3">
    <location>
        <begin position="353"/>
        <end position="376"/>
    </location>
</feature>
<dbReference type="GO" id="GO:0007283">
    <property type="term" value="P:spermatogenesis"/>
    <property type="evidence" value="ECO:0007669"/>
    <property type="project" value="TreeGrafter"/>
</dbReference>
<name>V8P384_OPHHA</name>
<protein>
    <recommendedName>
        <fullName evidence="2">Cilia- and flagella-associated protein 97</fullName>
    </recommendedName>
</protein>
<dbReference type="OrthoDB" id="515313at2759"/>
<keyword evidence="5" id="KW-1185">Reference proteome</keyword>
<feature type="compositionally biased region" description="Polar residues" evidence="3">
    <location>
        <begin position="247"/>
        <end position="256"/>
    </location>
</feature>
<feature type="region of interest" description="Disordered" evidence="3">
    <location>
        <begin position="20"/>
        <end position="49"/>
    </location>
</feature>
<organism evidence="4 5">
    <name type="scientific">Ophiophagus hannah</name>
    <name type="common">King cobra</name>
    <name type="synonym">Naja hannah</name>
    <dbReference type="NCBI Taxonomy" id="8665"/>
    <lineage>
        <taxon>Eukaryota</taxon>
        <taxon>Metazoa</taxon>
        <taxon>Chordata</taxon>
        <taxon>Craniata</taxon>
        <taxon>Vertebrata</taxon>
        <taxon>Euteleostomi</taxon>
        <taxon>Lepidosauria</taxon>
        <taxon>Squamata</taxon>
        <taxon>Bifurcata</taxon>
        <taxon>Unidentata</taxon>
        <taxon>Episquamata</taxon>
        <taxon>Toxicofera</taxon>
        <taxon>Serpentes</taxon>
        <taxon>Colubroidea</taxon>
        <taxon>Elapidae</taxon>
        <taxon>Elapinae</taxon>
        <taxon>Ophiophagus</taxon>
    </lineage>
</organism>
<feature type="compositionally biased region" description="Polar residues" evidence="3">
    <location>
        <begin position="31"/>
        <end position="42"/>
    </location>
</feature>
<dbReference type="Proteomes" id="UP000018936">
    <property type="component" value="Unassembled WGS sequence"/>
</dbReference>
<dbReference type="Pfam" id="PF13879">
    <property type="entry name" value="Hmw_CFAP97"/>
    <property type="match status" value="1"/>
</dbReference>
<dbReference type="PANTHER" id="PTHR23035:SF1">
    <property type="entry name" value="CILIA- AND FLAGELLA-ASSOCIATED PROTEIN 97"/>
    <property type="match status" value="1"/>
</dbReference>
<accession>V8P384</accession>
<feature type="region of interest" description="Disordered" evidence="3">
    <location>
        <begin position="61"/>
        <end position="91"/>
    </location>
</feature>
<feature type="region of interest" description="Disordered" evidence="3">
    <location>
        <begin position="429"/>
        <end position="481"/>
    </location>
</feature>
<comment type="similarity">
    <text evidence="1">Belongs to the CFAP97 family.</text>
</comment>
<evidence type="ECO:0000313" key="4">
    <source>
        <dbReference type="EMBL" id="ETE68994.1"/>
    </source>
</evidence>
<dbReference type="EMBL" id="AZIM01000871">
    <property type="protein sequence ID" value="ETE68994.1"/>
    <property type="molecule type" value="Genomic_DNA"/>
</dbReference>
<feature type="compositionally biased region" description="Basic and acidic residues" evidence="3">
    <location>
        <begin position="61"/>
        <end position="83"/>
    </location>
</feature>
<feature type="compositionally biased region" description="Low complexity" evidence="3">
    <location>
        <begin position="444"/>
        <end position="462"/>
    </location>
</feature>
<feature type="region of interest" description="Disordered" evidence="3">
    <location>
        <begin position="112"/>
        <end position="256"/>
    </location>
</feature>
<feature type="compositionally biased region" description="Acidic residues" evidence="3">
    <location>
        <begin position="135"/>
        <end position="145"/>
    </location>
</feature>
<proteinExistence type="inferred from homology"/>
<sequence>MDRYEDVSDCEVDHSFFDSDFEEEMKKDRATTQTNKMESSGPAQIKDSVTDDCHLKQEAKAMEDNGIEKEKQAKQAESQKEHMLGNGAHNSDNALSLLASLNLEDPIDRITAQNEQTLHENIPVQIPLREKECEENYYTDEEDSSDDSRNQRVRHKFSKQPNGTKVNRNVSSSSSSSPSSSSDTDYSDTGSDGCLSDSSCSSEKKNIRSPLLSSEQQSRQGIKSVEEKSKLGDHTEESEDTVTDVTPLSTPDISPIQSFEVTASNDKKLKVKRQQNVSQELYEPEVDHKCLQKVLHEAMDLNNLLKAFLQLEKKDQQELALNQSSLGSRKNYSFTNDEVRQIDRENQRLLKELTKHSTKPRNKSASVKKPSGSAPKMYHSAINRQKEQQRIDRENLAFLKRLEAVKPTTGMKRSEQLTDYQRQMGYFRTAGTPRRGKSALNHQSPSRGTSRTSSHSASSTINRRSEKPVFDKWCTAAVEPQ</sequence>
<evidence type="ECO:0000256" key="2">
    <source>
        <dbReference type="ARBA" id="ARBA00021424"/>
    </source>
</evidence>
<feature type="compositionally biased region" description="Basic and acidic residues" evidence="3">
    <location>
        <begin position="224"/>
        <end position="235"/>
    </location>
</feature>
<evidence type="ECO:0000256" key="3">
    <source>
        <dbReference type="SAM" id="MobiDB-lite"/>
    </source>
</evidence>
<feature type="compositionally biased region" description="Polar residues" evidence="3">
    <location>
        <begin position="211"/>
        <end position="221"/>
    </location>
</feature>
<dbReference type="InterPro" id="IPR029488">
    <property type="entry name" value="Hmw/CFAP97"/>
</dbReference>
<dbReference type="InterPro" id="IPR038791">
    <property type="entry name" value="Cfap97/Hemingway"/>
</dbReference>
<comment type="caution">
    <text evidence="4">The sequence shown here is derived from an EMBL/GenBank/DDBJ whole genome shotgun (WGS) entry which is preliminary data.</text>
</comment>